<evidence type="ECO:0000259" key="1">
    <source>
        <dbReference type="Pfam" id="PF04480"/>
    </source>
</evidence>
<dbReference type="RefSeq" id="WP_245702952.1">
    <property type="nucleotide sequence ID" value="NZ_FMYF01000001.1"/>
</dbReference>
<dbReference type="AlphaFoldDB" id="A0A1G6GCR4"/>
<evidence type="ECO:0000313" key="2">
    <source>
        <dbReference type="EMBL" id="SDB79792.1"/>
    </source>
</evidence>
<keyword evidence="3" id="KW-1185">Reference proteome</keyword>
<proteinExistence type="predicted"/>
<dbReference type="Pfam" id="PF04480">
    <property type="entry name" value="DUF559"/>
    <property type="match status" value="1"/>
</dbReference>
<organism evidence="2 3">
    <name type="scientific">Raineyella antarctica</name>
    <dbReference type="NCBI Taxonomy" id="1577474"/>
    <lineage>
        <taxon>Bacteria</taxon>
        <taxon>Bacillati</taxon>
        <taxon>Actinomycetota</taxon>
        <taxon>Actinomycetes</taxon>
        <taxon>Propionibacteriales</taxon>
        <taxon>Propionibacteriaceae</taxon>
        <taxon>Raineyella</taxon>
    </lineage>
</organism>
<dbReference type="Proteomes" id="UP000199086">
    <property type="component" value="Unassembled WGS sequence"/>
</dbReference>
<gene>
    <name evidence="2" type="ORF">GA0111570_10161</name>
</gene>
<dbReference type="InterPro" id="IPR007569">
    <property type="entry name" value="DUF559"/>
</dbReference>
<evidence type="ECO:0000313" key="3">
    <source>
        <dbReference type="Proteomes" id="UP000199086"/>
    </source>
</evidence>
<reference evidence="2 3" key="1">
    <citation type="submission" date="2016-06" db="EMBL/GenBank/DDBJ databases">
        <authorList>
            <person name="Olsen C.W."/>
            <person name="Carey S."/>
            <person name="Hinshaw L."/>
            <person name="Karasin A.I."/>
        </authorList>
    </citation>
    <scope>NUCLEOTIDE SEQUENCE [LARGE SCALE GENOMIC DNA]</scope>
    <source>
        <strain evidence="2 3">LZ-22</strain>
    </source>
</reference>
<name>A0A1G6GCR4_9ACTN</name>
<protein>
    <recommendedName>
        <fullName evidence="1">DUF559 domain-containing protein</fullName>
    </recommendedName>
</protein>
<dbReference type="EMBL" id="FMYF01000001">
    <property type="protein sequence ID" value="SDB79792.1"/>
    <property type="molecule type" value="Genomic_DNA"/>
</dbReference>
<feature type="domain" description="DUF559" evidence="1">
    <location>
        <begin position="240"/>
        <end position="304"/>
    </location>
</feature>
<sequence length="324" mass="36232">MPSRRLPSRDLLRRAASTDLTTTRRDLLADGFTDAMIRNRARDGQWRALGRGIYRLAPDPLAWQHYVVAAGLAYGQGAAVGGRAAAYVWRLVDSPPRTVTVRVPGTHVRDGTGLWVPRTDRLGRCEQAGPVSDKVRLPWRVRMTSMEDTVLDLLSEIEDEDEVVALLTGALGLFGWAATGLDYWSRQRARLPHRALLRDILDEANGARSVLEYRYRRDCERVHGLPVGELQAAIRSGALHDVAYREYRTLVELDGARYHSGQARFRDMKRDNKSSVLGFTTLRYGWSDVAIRPCEVAAEVAQVLKANGWQGSPLRCRRCAGARG</sequence>
<dbReference type="STRING" id="1577474.GA0111570_10161"/>
<accession>A0A1G6GCR4</accession>